<evidence type="ECO:0000256" key="10">
    <source>
        <dbReference type="ARBA" id="ARBA00022676"/>
    </source>
</evidence>
<evidence type="ECO:0000256" key="9">
    <source>
        <dbReference type="ARBA" id="ARBA00022605"/>
    </source>
</evidence>
<keyword evidence="13 18" id="KW-0547">Nucleotide-binding</keyword>
<dbReference type="Pfam" id="PF01634">
    <property type="entry name" value="HisG"/>
    <property type="match status" value="1"/>
</dbReference>
<dbReference type="PANTHER" id="PTHR21403">
    <property type="entry name" value="ATP PHOSPHORIBOSYLTRANSFERASE ATP-PRTASE"/>
    <property type="match status" value="1"/>
</dbReference>
<keyword evidence="11 18" id="KW-0808">Transferase</keyword>
<dbReference type="NCBIfam" id="TIGR03455">
    <property type="entry name" value="HisG_C-term"/>
    <property type="match status" value="1"/>
</dbReference>
<keyword evidence="15 18" id="KW-0460">Magnesium</keyword>
<proteinExistence type="inferred from homology"/>
<dbReference type="InterPro" id="IPR013820">
    <property type="entry name" value="ATP_PRibTrfase_cat"/>
</dbReference>
<keyword evidence="14 18" id="KW-0067">ATP-binding</keyword>
<comment type="pathway">
    <text evidence="4 18">Amino-acid biosynthesis; L-histidine biosynthesis; L-histidine from 5-phospho-alpha-D-ribose 1-diphosphate: step 1/9.</text>
</comment>
<sequence length="290" mass="32492">MKKLKLGLPAGSLQKTTIEMFKKAGFNINVGDRSYFPSIDDEEIECTLIRAQEIPKYVQEGVLDVGLTGKDWIVETKSEVVEASELVYSKQGMKPIKLVLAVPNDSPVKDVKDLEGKKIATELVEATRDYLKSHNVDARVEFSWGATEVKPPKLADAIAELTETGRSLRANNLRILDVIMESTTRVAVNKDSWEVPWKRKKIENMITLLKGALLAEEKVGLKMNVSKENLEKVLNLLPALRNPTISHLHESDWVAIETVIDEKKVRELVHKLKEAGAEGIIEYSLNKIIP</sequence>
<evidence type="ECO:0000256" key="13">
    <source>
        <dbReference type="ARBA" id="ARBA00022741"/>
    </source>
</evidence>
<dbReference type="GO" id="GO:0005524">
    <property type="term" value="F:ATP binding"/>
    <property type="evidence" value="ECO:0007669"/>
    <property type="project" value="UniProtKB-KW"/>
</dbReference>
<dbReference type="Gene3D" id="3.40.190.10">
    <property type="entry name" value="Periplasmic binding protein-like II"/>
    <property type="match status" value="2"/>
</dbReference>
<keyword evidence="16 18" id="KW-0368">Histidine biosynthesis</keyword>
<name>A0A424YA74_9FIRM</name>
<comment type="similarity">
    <text evidence="5 18">Belongs to the ATP phosphoribosyltransferase family. Long subfamily.</text>
</comment>
<evidence type="ECO:0000256" key="17">
    <source>
        <dbReference type="ARBA" id="ARBA00024861"/>
    </source>
</evidence>
<dbReference type="GO" id="GO:0000287">
    <property type="term" value="F:magnesium ion binding"/>
    <property type="evidence" value="ECO:0007669"/>
    <property type="project" value="UniProtKB-UniRule"/>
</dbReference>
<evidence type="ECO:0000256" key="3">
    <source>
        <dbReference type="ARBA" id="ARBA00004496"/>
    </source>
</evidence>
<evidence type="ECO:0000256" key="15">
    <source>
        <dbReference type="ARBA" id="ARBA00022842"/>
    </source>
</evidence>
<dbReference type="EC" id="2.4.2.17" evidence="6 18"/>
<dbReference type="SUPFAM" id="SSF54913">
    <property type="entry name" value="GlnB-like"/>
    <property type="match status" value="1"/>
</dbReference>
<dbReference type="Gene3D" id="3.30.70.120">
    <property type="match status" value="1"/>
</dbReference>
<dbReference type="GO" id="GO:0005737">
    <property type="term" value="C:cytoplasm"/>
    <property type="evidence" value="ECO:0007669"/>
    <property type="project" value="UniProtKB-SubCell"/>
</dbReference>
<evidence type="ECO:0000256" key="7">
    <source>
        <dbReference type="ARBA" id="ARBA00020998"/>
    </source>
</evidence>
<dbReference type="SUPFAM" id="SSF53850">
    <property type="entry name" value="Periplasmic binding protein-like II"/>
    <property type="match status" value="1"/>
</dbReference>
<organism evidence="21 22">
    <name type="scientific">Candidatus Syntrophonatronum acetioxidans</name>
    <dbReference type="NCBI Taxonomy" id="1795816"/>
    <lineage>
        <taxon>Bacteria</taxon>
        <taxon>Bacillati</taxon>
        <taxon>Bacillota</taxon>
        <taxon>Clostridia</taxon>
        <taxon>Eubacteriales</taxon>
        <taxon>Syntrophomonadaceae</taxon>
        <taxon>Candidatus Syntrophonatronum</taxon>
    </lineage>
</organism>
<dbReference type="Proteomes" id="UP000285138">
    <property type="component" value="Unassembled WGS sequence"/>
</dbReference>
<accession>A0A424YA74</accession>
<gene>
    <name evidence="18" type="primary">hisG</name>
    <name evidence="21" type="ORF">D5R97_10095</name>
</gene>
<evidence type="ECO:0000256" key="18">
    <source>
        <dbReference type="HAMAP-Rule" id="MF_00079"/>
    </source>
</evidence>
<evidence type="ECO:0000256" key="2">
    <source>
        <dbReference type="ARBA" id="ARBA00001946"/>
    </source>
</evidence>
<comment type="activity regulation">
    <text evidence="18">Feedback inhibited by histidine.</text>
</comment>
<evidence type="ECO:0000256" key="12">
    <source>
        <dbReference type="ARBA" id="ARBA00022723"/>
    </source>
</evidence>
<reference evidence="21 22" key="1">
    <citation type="submission" date="2018-08" db="EMBL/GenBank/DDBJ databases">
        <title>The metabolism and importance of syntrophic acetate oxidation coupled to methane or sulfide production in haloalkaline environments.</title>
        <authorList>
            <person name="Timmers P.H.A."/>
            <person name="Vavourakis C.D."/>
            <person name="Sorokin D.Y."/>
            <person name="Sinninghe Damste J.S."/>
            <person name="Muyzer G."/>
            <person name="Stams A.J.M."/>
            <person name="Plugge C.M."/>
        </authorList>
    </citation>
    <scope>NUCLEOTIDE SEQUENCE [LARGE SCALE GENOMIC DNA]</scope>
    <source>
        <strain evidence="21">MSAO_Bac1</strain>
    </source>
</reference>
<comment type="subcellular location">
    <subcellularLocation>
        <location evidence="3 18">Cytoplasm</location>
    </subcellularLocation>
</comment>
<dbReference type="InterPro" id="IPR013115">
    <property type="entry name" value="HisG_C"/>
</dbReference>
<dbReference type="UniPathway" id="UPA00031">
    <property type="reaction ID" value="UER00006"/>
</dbReference>
<dbReference type="FunFam" id="3.30.70.120:FF:000002">
    <property type="entry name" value="ATP phosphoribosyltransferase"/>
    <property type="match status" value="1"/>
</dbReference>
<dbReference type="EMBL" id="QZAA01000287">
    <property type="protein sequence ID" value="RQD72945.1"/>
    <property type="molecule type" value="Genomic_DNA"/>
</dbReference>
<evidence type="ECO:0000256" key="8">
    <source>
        <dbReference type="ARBA" id="ARBA00022490"/>
    </source>
</evidence>
<dbReference type="GO" id="GO:0000105">
    <property type="term" value="P:L-histidine biosynthetic process"/>
    <property type="evidence" value="ECO:0007669"/>
    <property type="project" value="UniProtKB-UniRule"/>
</dbReference>
<evidence type="ECO:0000256" key="4">
    <source>
        <dbReference type="ARBA" id="ARBA00004667"/>
    </source>
</evidence>
<comment type="function">
    <text evidence="17 18">Catalyzes the condensation of ATP and 5-phosphoribose 1-diphosphate to form N'-(5'-phosphoribosyl)-ATP (PR-ATP). Has a crucial role in the pathway because the rate of histidine biosynthesis seems to be controlled primarily by regulation of HisG enzymatic activity.</text>
</comment>
<comment type="caution">
    <text evidence="21">The sequence shown here is derived from an EMBL/GenBank/DDBJ whole genome shotgun (WGS) entry which is preliminary data.</text>
</comment>
<evidence type="ECO:0000256" key="1">
    <source>
        <dbReference type="ARBA" id="ARBA00000915"/>
    </source>
</evidence>
<feature type="domain" description="Histidine biosynthesis HisG C-terminal" evidence="20">
    <location>
        <begin position="215"/>
        <end position="287"/>
    </location>
</feature>
<dbReference type="HAMAP" id="MF_00079">
    <property type="entry name" value="HisG_Long"/>
    <property type="match status" value="1"/>
</dbReference>
<feature type="domain" description="ATP phosphoribosyltransferase catalytic" evidence="19">
    <location>
        <begin position="50"/>
        <end position="210"/>
    </location>
</feature>
<dbReference type="InterPro" id="IPR015867">
    <property type="entry name" value="N-reg_PII/ATP_PRibTrfase_C"/>
</dbReference>
<evidence type="ECO:0000256" key="16">
    <source>
        <dbReference type="ARBA" id="ARBA00023102"/>
    </source>
</evidence>
<dbReference type="NCBIfam" id="TIGR00070">
    <property type="entry name" value="hisG"/>
    <property type="match status" value="1"/>
</dbReference>
<comment type="cofactor">
    <cofactor evidence="2 18">
        <name>Mg(2+)</name>
        <dbReference type="ChEBI" id="CHEBI:18420"/>
    </cofactor>
</comment>
<keyword evidence="12 18" id="KW-0479">Metal-binding</keyword>
<comment type="catalytic activity">
    <reaction evidence="1 18">
        <text>1-(5-phospho-beta-D-ribosyl)-ATP + diphosphate = 5-phospho-alpha-D-ribose 1-diphosphate + ATP</text>
        <dbReference type="Rhea" id="RHEA:18473"/>
        <dbReference type="ChEBI" id="CHEBI:30616"/>
        <dbReference type="ChEBI" id="CHEBI:33019"/>
        <dbReference type="ChEBI" id="CHEBI:58017"/>
        <dbReference type="ChEBI" id="CHEBI:73183"/>
        <dbReference type="EC" id="2.4.2.17"/>
    </reaction>
</comment>
<keyword evidence="9 18" id="KW-0028">Amino-acid biosynthesis</keyword>
<evidence type="ECO:0000256" key="14">
    <source>
        <dbReference type="ARBA" id="ARBA00022840"/>
    </source>
</evidence>
<dbReference type="InterPro" id="IPR011322">
    <property type="entry name" value="N-reg_PII-like_a/b"/>
</dbReference>
<dbReference type="GO" id="GO:0003879">
    <property type="term" value="F:ATP phosphoribosyltransferase activity"/>
    <property type="evidence" value="ECO:0007669"/>
    <property type="project" value="UniProtKB-UniRule"/>
</dbReference>
<dbReference type="PANTHER" id="PTHR21403:SF10">
    <property type="entry name" value="ATP PHOSPHORIBOSYLTRANSFERASE"/>
    <property type="match status" value="1"/>
</dbReference>
<evidence type="ECO:0000313" key="21">
    <source>
        <dbReference type="EMBL" id="RQD72945.1"/>
    </source>
</evidence>
<dbReference type="Pfam" id="PF08029">
    <property type="entry name" value="HisG_C"/>
    <property type="match status" value="1"/>
</dbReference>
<dbReference type="CDD" id="cd13593">
    <property type="entry name" value="PBP2_HisGL3"/>
    <property type="match status" value="1"/>
</dbReference>
<dbReference type="InterPro" id="IPR020621">
    <property type="entry name" value="ATP-PRT_HisG_long"/>
</dbReference>
<evidence type="ECO:0000313" key="22">
    <source>
        <dbReference type="Proteomes" id="UP000285138"/>
    </source>
</evidence>
<evidence type="ECO:0000259" key="19">
    <source>
        <dbReference type="Pfam" id="PF01634"/>
    </source>
</evidence>
<evidence type="ECO:0000256" key="6">
    <source>
        <dbReference type="ARBA" id="ARBA00011946"/>
    </source>
</evidence>
<evidence type="ECO:0000256" key="5">
    <source>
        <dbReference type="ARBA" id="ARBA00007955"/>
    </source>
</evidence>
<protein>
    <recommendedName>
        <fullName evidence="7 18">ATP phosphoribosyltransferase</fullName>
        <shortName evidence="18">ATP-PRT</shortName>
        <shortName evidence="18">ATP-PRTase</shortName>
        <ecNumber evidence="6 18">2.4.2.17</ecNumber>
    </recommendedName>
</protein>
<dbReference type="InterPro" id="IPR001348">
    <property type="entry name" value="ATP_PRibTrfase_HisG"/>
</dbReference>
<evidence type="ECO:0000256" key="11">
    <source>
        <dbReference type="ARBA" id="ARBA00022679"/>
    </source>
</evidence>
<keyword evidence="10 18" id="KW-0328">Glycosyltransferase</keyword>
<evidence type="ECO:0000259" key="20">
    <source>
        <dbReference type="Pfam" id="PF08029"/>
    </source>
</evidence>
<dbReference type="AlphaFoldDB" id="A0A424YA74"/>
<keyword evidence="8 18" id="KW-0963">Cytoplasm</keyword>